<evidence type="ECO:0000313" key="2">
    <source>
        <dbReference type="EMBL" id="AKL98055.1"/>
    </source>
</evidence>
<feature type="signal peptide" evidence="1">
    <location>
        <begin position="1"/>
        <end position="26"/>
    </location>
</feature>
<sequence length="390" mass="42093">MNKILRKSLLLTFVLTALFTAANAFAVVGQGFSTVTVSIMFLSSGAPVSASTVTIQHAAIDRISVNMRALVATGTVHIEGSANLTNLELQYWREKGSSTETVNVRFIDVGGKNYSFVTPAVNVPQQTPGNEDAVHYRIVAQSDNGEYGYYPSSSSWQKAGLHVSTSHVIDAAGGRIVLNSGDQVKGNTSLSFQTGVLSGGQSFSIEELYSDGTPLYSLVPVIAYRFLPVTYSTAAAGSTITMYYGHLPSNANNINVMYHDGASAQWQNVAILNNNTDAKTVTVSLDQVQRQLGYYAIVNGQNVSDNDHRPTQRALMPGETISFRNLHSGDSVTIFNMRAKIIRTLSNIESDGSIIWDGKDSGGNFVETGTYIYQMKVNGKIISGTLAFIR</sequence>
<keyword evidence="3" id="KW-1185">Reference proteome</keyword>
<name>A0A0G3WJK0_9BACT</name>
<accession>A0A0G3WJK0</accession>
<dbReference type="OrthoDB" id="9765926at2"/>
<gene>
    <name evidence="2" type="ORF">Epro_0676</name>
</gene>
<dbReference type="Gene3D" id="2.60.40.4070">
    <property type="match status" value="1"/>
</dbReference>
<evidence type="ECO:0008006" key="4">
    <source>
        <dbReference type="Google" id="ProtNLM"/>
    </source>
</evidence>
<evidence type="ECO:0000313" key="3">
    <source>
        <dbReference type="Proteomes" id="UP000035337"/>
    </source>
</evidence>
<dbReference type="KEGG" id="epo:Epro_0676"/>
<dbReference type="AlphaFoldDB" id="A0A0G3WJK0"/>
<dbReference type="RefSeq" id="WP_052570603.1">
    <property type="nucleotide sequence ID" value="NZ_CP009498.1"/>
</dbReference>
<proteinExistence type="predicted"/>
<dbReference type="STRING" id="1408281.Epro_0676"/>
<reference evidence="2 3" key="1">
    <citation type="submission" date="2014-09" db="EMBL/GenBank/DDBJ databases">
        <title>Complete genome sequence of Endomicrobium proavitum.</title>
        <authorList>
            <person name="Zheng H."/>
        </authorList>
    </citation>
    <scope>NUCLEOTIDE SEQUENCE [LARGE SCALE GENOMIC DNA]</scope>
    <source>
        <strain evidence="2 3">Rsa215</strain>
    </source>
</reference>
<keyword evidence="1" id="KW-0732">Signal</keyword>
<organism evidence="2 3">
    <name type="scientific">Endomicrobium proavitum</name>
    <dbReference type="NCBI Taxonomy" id="1408281"/>
    <lineage>
        <taxon>Bacteria</taxon>
        <taxon>Pseudomonadati</taxon>
        <taxon>Elusimicrobiota</taxon>
        <taxon>Endomicrobiia</taxon>
        <taxon>Endomicrobiales</taxon>
        <taxon>Endomicrobiaceae</taxon>
        <taxon>Endomicrobium</taxon>
    </lineage>
</organism>
<dbReference type="Proteomes" id="UP000035337">
    <property type="component" value="Chromosome"/>
</dbReference>
<evidence type="ECO:0000256" key="1">
    <source>
        <dbReference type="SAM" id="SignalP"/>
    </source>
</evidence>
<feature type="chain" id="PRO_5005186208" description="FlgD Ig-like domain-containing protein" evidence="1">
    <location>
        <begin position="27"/>
        <end position="390"/>
    </location>
</feature>
<protein>
    <recommendedName>
        <fullName evidence="4">FlgD Ig-like domain-containing protein</fullName>
    </recommendedName>
</protein>
<dbReference type="EMBL" id="CP009498">
    <property type="protein sequence ID" value="AKL98055.1"/>
    <property type="molecule type" value="Genomic_DNA"/>
</dbReference>